<evidence type="ECO:0000313" key="13">
    <source>
        <dbReference type="Proteomes" id="UP000727907"/>
    </source>
</evidence>
<evidence type="ECO:0000256" key="6">
    <source>
        <dbReference type="ARBA" id="ARBA00022842"/>
    </source>
</evidence>
<dbReference type="Proteomes" id="UP000727907">
    <property type="component" value="Unassembled WGS sequence"/>
</dbReference>
<evidence type="ECO:0000256" key="4">
    <source>
        <dbReference type="ARBA" id="ARBA00022759"/>
    </source>
</evidence>
<feature type="compositionally biased region" description="Basic residues" evidence="9">
    <location>
        <begin position="819"/>
        <end position="833"/>
    </location>
</feature>
<feature type="compositionally biased region" description="Basic and acidic residues" evidence="9">
    <location>
        <begin position="861"/>
        <end position="872"/>
    </location>
</feature>
<feature type="compositionally biased region" description="Basic residues" evidence="9">
    <location>
        <begin position="740"/>
        <end position="751"/>
    </location>
</feature>
<evidence type="ECO:0000259" key="11">
    <source>
        <dbReference type="Pfam" id="PF20833"/>
    </source>
</evidence>
<evidence type="ECO:0000259" key="10">
    <source>
        <dbReference type="Pfam" id="PF10150"/>
    </source>
</evidence>
<evidence type="ECO:0000256" key="9">
    <source>
        <dbReference type="SAM" id="MobiDB-lite"/>
    </source>
</evidence>
<comment type="subcellular location">
    <subcellularLocation>
        <location evidence="8">Cytoplasm</location>
    </subcellularLocation>
    <subcellularLocation>
        <location evidence="8">Cell inner membrane</location>
        <topology evidence="8">Peripheral membrane protein</topology>
        <orientation evidence="8">Cytoplasmic side</orientation>
    </subcellularLocation>
</comment>
<evidence type="ECO:0000256" key="1">
    <source>
        <dbReference type="ARBA" id="ARBA00022490"/>
    </source>
</evidence>
<feature type="domain" description="RNA-binding protein AU-1/Ribonuclease E/G" evidence="10">
    <location>
        <begin position="312"/>
        <end position="582"/>
    </location>
</feature>
<keyword evidence="8" id="KW-0862">Zinc</keyword>
<keyword evidence="8" id="KW-0997">Cell inner membrane</keyword>
<dbReference type="InterPro" id="IPR004659">
    <property type="entry name" value="RNase_E/G"/>
</dbReference>
<feature type="compositionally biased region" description="Acidic residues" evidence="9">
    <location>
        <begin position="724"/>
        <end position="735"/>
    </location>
</feature>
<feature type="binding site" evidence="8">
    <location>
        <position position="598"/>
    </location>
    <ligand>
        <name>Zn(2+)</name>
        <dbReference type="ChEBI" id="CHEBI:29105"/>
        <note>ligand shared between dimeric partners</note>
    </ligand>
</feature>
<dbReference type="HAMAP" id="MF_00970">
    <property type="entry name" value="RNase_E"/>
    <property type="match status" value="1"/>
</dbReference>
<comment type="caution">
    <text evidence="12">The sequence shown here is derived from an EMBL/GenBank/DDBJ whole genome shotgun (WGS) entry which is preliminary data.</text>
</comment>
<feature type="binding site" evidence="8">
    <location>
        <position position="494"/>
    </location>
    <ligand>
        <name>Mg(2+)</name>
        <dbReference type="ChEBI" id="CHEBI:18420"/>
        <note>catalytic</note>
    </ligand>
</feature>
<comment type="similarity">
    <text evidence="8">Belongs to the RNase E/G family. RNase E subfamily.</text>
</comment>
<keyword evidence="8" id="KW-1003">Cell membrane</keyword>
<dbReference type="Pfam" id="PF20833">
    <property type="entry name" value="RNase_E_G_Thio"/>
    <property type="match status" value="1"/>
</dbReference>
<organism evidence="12 13">
    <name type="scientific">Reyranella humidisoli</name>
    <dbReference type="NCBI Taxonomy" id="2849149"/>
    <lineage>
        <taxon>Bacteria</taxon>
        <taxon>Pseudomonadati</taxon>
        <taxon>Pseudomonadota</taxon>
        <taxon>Alphaproteobacteria</taxon>
        <taxon>Hyphomicrobiales</taxon>
        <taxon>Reyranellaceae</taxon>
        <taxon>Reyranella</taxon>
    </lineage>
</organism>
<comment type="function">
    <text evidence="8">Endoribonuclease that plays a central role in RNA processing and decay. Required for the maturation of 5S and 16S rRNAs and the majority of tRNAs. Also involved in the degradation of most mRNAs.</text>
</comment>
<dbReference type="InterPro" id="IPR019307">
    <property type="entry name" value="RNA-bd_AU-1/RNase_E/G"/>
</dbReference>
<protein>
    <recommendedName>
        <fullName evidence="8">Ribonuclease E</fullName>
        <shortName evidence="8">RNase E</shortName>
        <ecNumber evidence="8">3.1.26.12</ecNumber>
    </recommendedName>
</protein>
<feature type="region of interest" description="Disordered" evidence="9">
    <location>
        <begin position="206"/>
        <end position="251"/>
    </location>
</feature>
<feature type="compositionally biased region" description="Pro residues" evidence="9">
    <location>
        <begin position="914"/>
        <end position="923"/>
    </location>
</feature>
<dbReference type="RefSeq" id="WP_216965697.1">
    <property type="nucleotide sequence ID" value="NZ_JAHOPB010000002.1"/>
</dbReference>
<keyword evidence="8" id="KW-0698">rRNA processing</keyword>
<evidence type="ECO:0000256" key="5">
    <source>
        <dbReference type="ARBA" id="ARBA00022801"/>
    </source>
</evidence>
<keyword evidence="8" id="KW-0820">tRNA-binding</keyword>
<dbReference type="NCBIfam" id="TIGR00757">
    <property type="entry name" value="RNaseEG"/>
    <property type="match status" value="1"/>
</dbReference>
<feature type="domain" description="RNase E/G thioredoxin-like" evidence="11">
    <location>
        <begin position="594"/>
        <end position="679"/>
    </location>
</feature>
<reference evidence="12 13" key="1">
    <citation type="submission" date="2021-06" db="EMBL/GenBank/DDBJ databases">
        <authorList>
            <person name="Lee D.H."/>
        </authorList>
    </citation>
    <scope>NUCLEOTIDE SEQUENCE [LARGE SCALE GENOMIC DNA]</scope>
    <source>
        <strain evidence="12 13">MMS21-HV4-11</strain>
    </source>
</reference>
<comment type="subunit">
    <text evidence="8">Homotetramer formed by a dimer of dimers.</text>
</comment>
<keyword evidence="8" id="KW-0699">rRNA-binding</keyword>
<evidence type="ECO:0000256" key="2">
    <source>
        <dbReference type="ARBA" id="ARBA00022722"/>
    </source>
</evidence>
<keyword evidence="8" id="KW-0819">tRNA processing</keyword>
<keyword evidence="13" id="KW-1185">Reference proteome</keyword>
<comment type="cofactor">
    <cofactor evidence="8">
        <name>Zn(2+)</name>
        <dbReference type="ChEBI" id="CHEBI:29105"/>
    </cofactor>
    <text evidence="8">Binds 2 Zn(2+) ions per homotetramer.</text>
</comment>
<accession>A0ABS6IQ11</accession>
<dbReference type="InterPro" id="IPR048583">
    <property type="entry name" value="RNase_E_G_thioredoxin-like"/>
</dbReference>
<feature type="region of interest" description="Disordered" evidence="9">
    <location>
        <begin position="119"/>
        <end position="152"/>
    </location>
</feature>
<keyword evidence="8" id="KW-0472">Membrane</keyword>
<feature type="compositionally biased region" description="Basic and acidic residues" evidence="9">
    <location>
        <begin position="681"/>
        <end position="692"/>
    </location>
</feature>
<feature type="compositionally biased region" description="Acidic residues" evidence="9">
    <location>
        <begin position="704"/>
        <end position="716"/>
    </location>
</feature>
<evidence type="ECO:0000256" key="8">
    <source>
        <dbReference type="HAMAP-Rule" id="MF_00970"/>
    </source>
</evidence>
<feature type="region of interest" description="Disordered" evidence="9">
    <location>
        <begin position="681"/>
        <end position="963"/>
    </location>
</feature>
<dbReference type="InterPro" id="IPR028878">
    <property type="entry name" value="RNase_E"/>
</dbReference>
<proteinExistence type="inferred from homology"/>
<dbReference type="EMBL" id="JAHOPB010000002">
    <property type="protein sequence ID" value="MBU8876704.1"/>
    <property type="molecule type" value="Genomic_DNA"/>
</dbReference>
<evidence type="ECO:0000256" key="7">
    <source>
        <dbReference type="ARBA" id="ARBA00022884"/>
    </source>
</evidence>
<feature type="compositionally biased region" description="Acidic residues" evidence="9">
    <location>
        <begin position="780"/>
        <end position="793"/>
    </location>
</feature>
<keyword evidence="1 8" id="KW-0963">Cytoplasm</keyword>
<dbReference type="PANTHER" id="PTHR30001">
    <property type="entry name" value="RIBONUCLEASE"/>
    <property type="match status" value="1"/>
</dbReference>
<sequence length="963" mass="106136">MARRMLIDASHPEETRVVVVDGTRLEEFDFETASRKPLKGNIYLAKVIRIEPSLQAAFVEYGGNRHGFLAFSEIHPDYYQIPVADRERLIAEQHRLHAEAEEDEPRRRNRVDRTDIEEAREAAASEAVPAPDAPTDAVAGEPGPEAPGFEAASAETAVTETVAVETTTIEPESQAQPAEIPVERLDGPVHVEPALSETAVETAPVETAEAAPASEPAAEGETVATTEGTDQPVETDGAVSTDPAEAPQPDVTVETLGGDEVVEERETRERRRRNPIRQYKIQEVIKRRQILLVQVVKEERGNKGAALTTYLSLAGRYCVLMPNAGRGGGISRKISNPADRKRMKEMLSDLDVPQGMGVILRTAGLERSNIDIKRDYEYLSRLWDSIREITMRSTAPALIYEEGDLIKRSLRDIYDTDIAQVLVEGEAGFQGAAEFMRQLVPHQANKVELYKEPIPLFHRYQVENQFDAMHSPTVQLRSGGYIVINPTEALVAIDVNSGRSTKERNIEETALRTNIEAAEEIARQVRLRDLAGLIVIDFIDMEETRHQRQVEHKVKDSMRTDRARIQIGRISAFGLLEMSRQRLRPSLLEHSTEVCPHCAGTGRIRSLESASLHALRAIEEEGVRRRASEIAVSVPPNVALYLLNQKRHSLSEIEQRYGFTVIVEADEELHAADCEIERVRSRREDHRNDSRPAPELARASYEEASGDEASSDEGETVEAREVDERGEEGGADEEGAEGRGRRRRRRRRRGGRREDGEGSDQPQAAGEASEGGESRLNGAAEEDAEGDAPEGEPDSARADDDGAEGDRPEGESNGDDRNGRRRRGRRGGRRRRRENGEGEPLQGVGQAADGHANEDQAGSQGEERAENGHDTSEPNSAHEPPASPPTPLEAMPVEHMPVERAPFDPGEPVNVEAAPPPPPPAPPVVASAPQPIVIPEPEPAPAPPPVPVIDAPPEKPKRGWWRR</sequence>
<keyword evidence="3 8" id="KW-0479">Metal-binding</keyword>
<feature type="compositionally biased region" description="Low complexity" evidence="9">
    <location>
        <begin position="206"/>
        <end position="229"/>
    </location>
</feature>
<keyword evidence="6 8" id="KW-0460">Magnesium</keyword>
<comment type="catalytic activity">
    <reaction evidence="8">
        <text>Endonucleolytic cleavage of single-stranded RNA in A- and U-rich regions.</text>
        <dbReference type="EC" id="3.1.26.12"/>
    </reaction>
</comment>
<evidence type="ECO:0000313" key="12">
    <source>
        <dbReference type="EMBL" id="MBU8876704.1"/>
    </source>
</evidence>
<evidence type="ECO:0000256" key="3">
    <source>
        <dbReference type="ARBA" id="ARBA00022723"/>
    </source>
</evidence>
<keyword evidence="4 8" id="KW-0255">Endonuclease</keyword>
<keyword evidence="2 8" id="KW-0540">Nuclease</keyword>
<feature type="compositionally biased region" description="Basic and acidic residues" evidence="9">
    <location>
        <begin position="794"/>
        <end position="818"/>
    </location>
</feature>
<feature type="compositionally biased region" description="Low complexity" evidence="9">
    <location>
        <begin position="124"/>
        <end position="139"/>
    </location>
</feature>
<gene>
    <name evidence="8" type="primary">rne</name>
    <name evidence="12" type="ORF">KQ910_23215</name>
</gene>
<feature type="binding site" evidence="8">
    <location>
        <position position="595"/>
    </location>
    <ligand>
        <name>Zn(2+)</name>
        <dbReference type="ChEBI" id="CHEBI:29105"/>
        <note>ligand shared between dimeric partners</note>
    </ligand>
</feature>
<feature type="region of interest" description="Required for zinc-mediated homotetramerization and catalytic activity" evidence="8">
    <location>
        <begin position="595"/>
        <end position="598"/>
    </location>
</feature>
<name>A0ABS6IQ11_9HYPH</name>
<dbReference type="PANTHER" id="PTHR30001:SF1">
    <property type="entry name" value="RIBONUCLEASE E_G-LIKE PROTEIN, CHLOROPLASTIC"/>
    <property type="match status" value="1"/>
</dbReference>
<comment type="cofactor">
    <cofactor evidence="8">
        <name>Mg(2+)</name>
        <dbReference type="ChEBI" id="CHEBI:18420"/>
    </cofactor>
    <text evidence="8">Binds 1 Mg(2+) ion per subunit.</text>
</comment>
<dbReference type="EC" id="3.1.26.12" evidence="8"/>
<keyword evidence="7 8" id="KW-0694">RNA-binding</keyword>
<feature type="binding site" evidence="8">
    <location>
        <position position="537"/>
    </location>
    <ligand>
        <name>Mg(2+)</name>
        <dbReference type="ChEBI" id="CHEBI:18420"/>
        <note>catalytic</note>
    </ligand>
</feature>
<keyword evidence="5 8" id="KW-0378">Hydrolase</keyword>
<dbReference type="Pfam" id="PF10150">
    <property type="entry name" value="RNase_E_G"/>
    <property type="match status" value="1"/>
</dbReference>
<feature type="compositionally biased region" description="Pro residues" evidence="9">
    <location>
        <begin position="932"/>
        <end position="947"/>
    </location>
</feature>